<dbReference type="OMA" id="GTDKAVC"/>
<feature type="signal peptide" evidence="5">
    <location>
        <begin position="1"/>
        <end position="19"/>
    </location>
</feature>
<dbReference type="PROSITE" id="PS51352">
    <property type="entry name" value="THIOREDOXIN_2"/>
    <property type="match status" value="1"/>
</dbReference>
<dbReference type="InterPro" id="IPR005788">
    <property type="entry name" value="PDI_thioredoxin-like_dom"/>
</dbReference>
<evidence type="ECO:0000259" key="6">
    <source>
        <dbReference type="PROSITE" id="PS51352"/>
    </source>
</evidence>
<dbReference type="SUPFAM" id="SSF52833">
    <property type="entry name" value="Thioredoxin-like"/>
    <property type="match status" value="1"/>
</dbReference>
<dbReference type="PRINTS" id="PR00421">
    <property type="entry name" value="THIOREDOXIN"/>
</dbReference>
<dbReference type="EMBL" id="GG663739">
    <property type="protein sequence ID" value="EEH57167.1"/>
    <property type="molecule type" value="Genomic_DNA"/>
</dbReference>
<dbReference type="GO" id="GO:0006457">
    <property type="term" value="P:protein folding"/>
    <property type="evidence" value="ECO:0007669"/>
    <property type="project" value="TreeGrafter"/>
</dbReference>
<evidence type="ECO:0000256" key="5">
    <source>
        <dbReference type="SAM" id="SignalP"/>
    </source>
</evidence>
<dbReference type="PANTHER" id="PTHR45672">
    <property type="entry name" value="PROTEIN DISULFIDE-ISOMERASE C17H9.14C-RELATED"/>
    <property type="match status" value="1"/>
</dbReference>
<dbReference type="InterPro" id="IPR051063">
    <property type="entry name" value="PDI"/>
</dbReference>
<dbReference type="RefSeq" id="XP_003058712.1">
    <property type="nucleotide sequence ID" value="XM_003058666.1"/>
</dbReference>
<accession>C1MSP5</accession>
<name>C1MSP5_MICPC</name>
<keyword evidence="8" id="KW-1185">Reference proteome</keyword>
<organism evidence="8">
    <name type="scientific">Micromonas pusilla (strain CCMP1545)</name>
    <name type="common">Picoplanktonic green alga</name>
    <dbReference type="NCBI Taxonomy" id="564608"/>
    <lineage>
        <taxon>Eukaryota</taxon>
        <taxon>Viridiplantae</taxon>
        <taxon>Chlorophyta</taxon>
        <taxon>Mamiellophyceae</taxon>
        <taxon>Mamiellales</taxon>
        <taxon>Mamiellaceae</taxon>
        <taxon>Micromonas</taxon>
    </lineage>
</organism>
<gene>
    <name evidence="7" type="ORF">MICPUCDRAFT_33337</name>
</gene>
<keyword evidence="2 5" id="KW-0732">Signal</keyword>
<dbReference type="KEGG" id="mpp:MICPUCDRAFT_33337"/>
<dbReference type="Gene3D" id="3.40.30.10">
    <property type="entry name" value="Glutaredoxin"/>
    <property type="match status" value="1"/>
</dbReference>
<evidence type="ECO:0000313" key="8">
    <source>
        <dbReference type="Proteomes" id="UP000001876"/>
    </source>
</evidence>
<dbReference type="eggNOG" id="KOG0191">
    <property type="taxonomic scope" value="Eukaryota"/>
</dbReference>
<dbReference type="InterPro" id="IPR017937">
    <property type="entry name" value="Thioredoxin_CS"/>
</dbReference>
<dbReference type="PANTHER" id="PTHR45672:SF3">
    <property type="entry name" value="THIOREDOXIN DOMAIN-CONTAINING PROTEIN 5"/>
    <property type="match status" value="1"/>
</dbReference>
<dbReference type="NCBIfam" id="TIGR01126">
    <property type="entry name" value="pdi_dom"/>
    <property type="match status" value="1"/>
</dbReference>
<dbReference type="Proteomes" id="UP000001876">
    <property type="component" value="Unassembled WGS sequence"/>
</dbReference>
<feature type="domain" description="Thioredoxin" evidence="6">
    <location>
        <begin position="8"/>
        <end position="128"/>
    </location>
</feature>
<keyword evidence="3" id="KW-0677">Repeat</keyword>
<comment type="similarity">
    <text evidence="1 4">Belongs to the protein disulfide isomerase family.</text>
</comment>
<dbReference type="GeneID" id="9683781"/>
<dbReference type="GO" id="GO:0005783">
    <property type="term" value="C:endoplasmic reticulum"/>
    <property type="evidence" value="ECO:0007669"/>
    <property type="project" value="TreeGrafter"/>
</dbReference>
<reference evidence="7 8" key="1">
    <citation type="journal article" date="2009" name="Science">
        <title>Green evolution and dynamic adaptations revealed by genomes of the marine picoeukaryotes Micromonas.</title>
        <authorList>
            <person name="Worden A.Z."/>
            <person name="Lee J.H."/>
            <person name="Mock T."/>
            <person name="Rouze P."/>
            <person name="Simmons M.P."/>
            <person name="Aerts A.L."/>
            <person name="Allen A.E."/>
            <person name="Cuvelier M.L."/>
            <person name="Derelle E."/>
            <person name="Everett M.V."/>
            <person name="Foulon E."/>
            <person name="Grimwood J."/>
            <person name="Gundlach H."/>
            <person name="Henrissat B."/>
            <person name="Napoli C."/>
            <person name="McDonald S.M."/>
            <person name="Parker M.S."/>
            <person name="Rombauts S."/>
            <person name="Salamov A."/>
            <person name="Von Dassow P."/>
            <person name="Badger J.H."/>
            <person name="Coutinho P.M."/>
            <person name="Demir E."/>
            <person name="Dubchak I."/>
            <person name="Gentemann C."/>
            <person name="Eikrem W."/>
            <person name="Gready J.E."/>
            <person name="John U."/>
            <person name="Lanier W."/>
            <person name="Lindquist E.A."/>
            <person name="Lucas S."/>
            <person name="Mayer K.F."/>
            <person name="Moreau H."/>
            <person name="Not F."/>
            <person name="Otillar R."/>
            <person name="Panaud O."/>
            <person name="Pangilinan J."/>
            <person name="Paulsen I."/>
            <person name="Piegu B."/>
            <person name="Poliakov A."/>
            <person name="Robbens S."/>
            <person name="Schmutz J."/>
            <person name="Toulza E."/>
            <person name="Wyss T."/>
            <person name="Zelensky A."/>
            <person name="Zhou K."/>
            <person name="Armbrust E.V."/>
            <person name="Bhattacharya D."/>
            <person name="Goodenough U.W."/>
            <person name="Van de Peer Y."/>
            <person name="Grigoriev I.V."/>
        </authorList>
    </citation>
    <scope>NUCLEOTIDE SEQUENCE [LARGE SCALE GENOMIC DNA]</scope>
    <source>
        <strain evidence="7 8">CCMP1545</strain>
    </source>
</reference>
<feature type="chain" id="PRO_5002910638" evidence="5">
    <location>
        <begin position="20"/>
        <end position="195"/>
    </location>
</feature>
<dbReference type="STRING" id="564608.C1MSP5"/>
<dbReference type="InterPro" id="IPR036249">
    <property type="entry name" value="Thioredoxin-like_sf"/>
</dbReference>
<evidence type="ECO:0000256" key="3">
    <source>
        <dbReference type="ARBA" id="ARBA00022737"/>
    </source>
</evidence>
<dbReference type="Pfam" id="PF00085">
    <property type="entry name" value="Thioredoxin"/>
    <property type="match status" value="1"/>
</dbReference>
<dbReference type="InterPro" id="IPR013766">
    <property type="entry name" value="Thioredoxin_domain"/>
</dbReference>
<evidence type="ECO:0000313" key="7">
    <source>
        <dbReference type="EMBL" id="EEH57167.1"/>
    </source>
</evidence>
<evidence type="ECO:0000256" key="4">
    <source>
        <dbReference type="RuleBase" id="RU004208"/>
    </source>
</evidence>
<evidence type="ECO:0000256" key="2">
    <source>
        <dbReference type="ARBA" id="ARBA00022729"/>
    </source>
</evidence>
<protein>
    <submittedName>
        <fullName evidence="7">Predicted protein</fullName>
    </submittedName>
</protein>
<dbReference type="PROSITE" id="PS00194">
    <property type="entry name" value="THIOREDOXIN_1"/>
    <property type="match status" value="1"/>
</dbReference>
<dbReference type="AlphaFoldDB" id="C1MSP5"/>
<sequence>MKLLTSLAVALALFGNADAVTVLGKDNFADVVVNGGKNAIVKFYAPWCGHCKALAPTWDELGDSYAASNSVVVGDVDCTVEEDLCGDHEVRGYPTLKYFTPETGEKGESYEGGRDLDDLKAFVEEKLEVKCDPETAEDPESKCSEKERAYVAKMREKTKAERKTALKRLEKMKKKSMTKELKAWVMQRIVILAQM</sequence>
<evidence type="ECO:0000256" key="1">
    <source>
        <dbReference type="ARBA" id="ARBA00006347"/>
    </source>
</evidence>
<proteinExistence type="inferred from homology"/>
<dbReference type="OrthoDB" id="72053at2759"/>
<dbReference type="GO" id="GO:0003756">
    <property type="term" value="F:protein disulfide isomerase activity"/>
    <property type="evidence" value="ECO:0007669"/>
    <property type="project" value="InterPro"/>
</dbReference>